<dbReference type="STRING" id="105559.Nwat_2287"/>
<organism evidence="6 7">
    <name type="scientific">Nitrosococcus watsoni (strain C-113)</name>
    <dbReference type="NCBI Taxonomy" id="105559"/>
    <lineage>
        <taxon>Bacteria</taxon>
        <taxon>Pseudomonadati</taxon>
        <taxon>Pseudomonadota</taxon>
        <taxon>Gammaproteobacteria</taxon>
        <taxon>Chromatiales</taxon>
        <taxon>Chromatiaceae</taxon>
        <taxon>Nitrosococcus</taxon>
    </lineage>
</organism>
<dbReference type="Proteomes" id="UP000000393">
    <property type="component" value="Chromosome"/>
</dbReference>
<dbReference type="Pfam" id="PF13488">
    <property type="entry name" value="Gly-zipper_Omp"/>
    <property type="match status" value="1"/>
</dbReference>
<protein>
    <submittedName>
        <fullName evidence="6">OmpA/MotB domain protein</fullName>
    </submittedName>
</protein>
<dbReference type="SUPFAM" id="SSF103088">
    <property type="entry name" value="OmpA-like"/>
    <property type="match status" value="1"/>
</dbReference>
<dbReference type="PRINTS" id="PR01021">
    <property type="entry name" value="OMPADOMAIN"/>
</dbReference>
<dbReference type="InterPro" id="IPR039567">
    <property type="entry name" value="Gly-zipper"/>
</dbReference>
<dbReference type="Gene3D" id="3.30.1330.60">
    <property type="entry name" value="OmpA-like domain"/>
    <property type="match status" value="1"/>
</dbReference>
<dbReference type="PANTHER" id="PTHR30329">
    <property type="entry name" value="STATOR ELEMENT OF FLAGELLAR MOTOR COMPLEX"/>
    <property type="match status" value="1"/>
</dbReference>
<dbReference type="CDD" id="cd07185">
    <property type="entry name" value="OmpA_C-like"/>
    <property type="match status" value="1"/>
</dbReference>
<dbReference type="PANTHER" id="PTHR30329:SF21">
    <property type="entry name" value="LIPOPROTEIN YIAD-RELATED"/>
    <property type="match status" value="1"/>
</dbReference>
<dbReference type="KEGG" id="nwa:Nwat_2287"/>
<dbReference type="InterPro" id="IPR006664">
    <property type="entry name" value="OMP_bac"/>
</dbReference>
<dbReference type="AlphaFoldDB" id="D8K8J5"/>
<dbReference type="EMBL" id="CP002086">
    <property type="protein sequence ID" value="ADJ29115.1"/>
    <property type="molecule type" value="Genomic_DNA"/>
</dbReference>
<evidence type="ECO:0000259" key="5">
    <source>
        <dbReference type="PROSITE" id="PS51123"/>
    </source>
</evidence>
<keyword evidence="7" id="KW-1185">Reference proteome</keyword>
<accession>D8K8J5</accession>
<feature type="domain" description="OmpA-like" evidence="5">
    <location>
        <begin position="113"/>
        <end position="231"/>
    </location>
</feature>
<dbReference type="Pfam" id="PF00691">
    <property type="entry name" value="OmpA"/>
    <property type="match status" value="1"/>
</dbReference>
<reference evidence="6 7" key="1">
    <citation type="submission" date="2010-06" db="EMBL/GenBank/DDBJ databases">
        <title>Complete sequence of chromosome of Nitrosococcus watsoni C-113.</title>
        <authorList>
            <consortium name="US DOE Joint Genome Institute"/>
            <person name="Lucas S."/>
            <person name="Copeland A."/>
            <person name="Lapidus A."/>
            <person name="Cheng J.-F."/>
            <person name="Bruce D."/>
            <person name="Goodwin L."/>
            <person name="Pitluck S."/>
            <person name="Malfatti S.A."/>
            <person name="Chain P.S.G."/>
            <person name="Land M."/>
            <person name="Hauser L."/>
            <person name="Kyrpides N."/>
            <person name="Ivanova N."/>
            <person name="Cambell M.A."/>
            <person name="Heidelberg J.F."/>
            <person name="Klotz M.G."/>
            <person name="Woyke T."/>
        </authorList>
    </citation>
    <scope>NUCLEOTIDE SEQUENCE [LARGE SCALE GENOMIC DNA]</scope>
    <source>
        <strain evidence="6 7">C-113</strain>
    </source>
</reference>
<dbReference type="HOGENOM" id="CLU_016890_6_0_6"/>
<evidence type="ECO:0000313" key="7">
    <source>
        <dbReference type="Proteomes" id="UP000000393"/>
    </source>
</evidence>
<dbReference type="PROSITE" id="PS51123">
    <property type="entry name" value="OMPA_2"/>
    <property type="match status" value="1"/>
</dbReference>
<dbReference type="GO" id="GO:0009279">
    <property type="term" value="C:cell outer membrane"/>
    <property type="evidence" value="ECO:0007669"/>
    <property type="project" value="UniProtKB-SubCell"/>
</dbReference>
<dbReference type="PRINTS" id="PR01023">
    <property type="entry name" value="NAFLGMOTY"/>
</dbReference>
<evidence type="ECO:0000256" key="1">
    <source>
        <dbReference type="ARBA" id="ARBA00004442"/>
    </source>
</evidence>
<dbReference type="InterPro" id="IPR036737">
    <property type="entry name" value="OmpA-like_sf"/>
</dbReference>
<dbReference type="InterPro" id="IPR050330">
    <property type="entry name" value="Bact_OuterMem_StrucFunc"/>
</dbReference>
<evidence type="ECO:0000256" key="2">
    <source>
        <dbReference type="ARBA" id="ARBA00023136"/>
    </source>
</evidence>
<gene>
    <name evidence="6" type="ordered locus">Nwat_2287</name>
</gene>
<proteinExistence type="predicted"/>
<evidence type="ECO:0000256" key="3">
    <source>
        <dbReference type="ARBA" id="ARBA00023237"/>
    </source>
</evidence>
<keyword evidence="2 4" id="KW-0472">Membrane</keyword>
<evidence type="ECO:0000313" key="6">
    <source>
        <dbReference type="EMBL" id="ADJ29115.1"/>
    </source>
</evidence>
<sequence length="249" mass="26647">MKKVNTMKKIIKCKLLWLVLAIGIGMLGCATDGRYSQTQKGSAVGTAGGAAAGAAIGAAIDGGSGAGWGALAGAVVGGLTGSAVGYMNDQQREMEAALAEERRRHQLEIQRLQDESLKLDIPSEVSFDHDSDALKPAFLPTLDKIADVLKKYNKTVVHVIGHTDSTGAEKYNLDLSLRRAGNVALYLERQGIPSQRLSIYGRGENEPRASNATASGRQLNRRVEIILKPILEGQEHKAFEEPAASRRSL</sequence>
<dbReference type="eggNOG" id="COG2885">
    <property type="taxonomic scope" value="Bacteria"/>
</dbReference>
<evidence type="ECO:0000256" key="4">
    <source>
        <dbReference type="PROSITE-ProRule" id="PRU00473"/>
    </source>
</evidence>
<keyword evidence="3" id="KW-0998">Cell outer membrane</keyword>
<dbReference type="InterPro" id="IPR006665">
    <property type="entry name" value="OmpA-like"/>
</dbReference>
<dbReference type="PROSITE" id="PS51257">
    <property type="entry name" value="PROKAR_LIPOPROTEIN"/>
    <property type="match status" value="1"/>
</dbReference>
<comment type="subcellular location">
    <subcellularLocation>
        <location evidence="1">Cell outer membrane</location>
    </subcellularLocation>
</comment>
<name>D8K8J5_NITWC</name>